<proteinExistence type="predicted"/>
<dbReference type="RefSeq" id="WP_205496288.1">
    <property type="nucleotide sequence ID" value="NZ_JAFHAP010000011.1"/>
</dbReference>
<evidence type="ECO:0000313" key="4">
    <source>
        <dbReference type="Proteomes" id="UP001177120"/>
    </source>
</evidence>
<feature type="transmembrane region" description="Helical" evidence="1">
    <location>
        <begin position="63"/>
        <end position="80"/>
    </location>
</feature>
<evidence type="ECO:0000313" key="3">
    <source>
        <dbReference type="EMBL" id="MBN2910381.1"/>
    </source>
</evidence>
<keyword evidence="1" id="KW-0812">Transmembrane</keyword>
<gene>
    <name evidence="3" type="ORF">JQC72_12820</name>
</gene>
<keyword evidence="4" id="KW-1185">Reference proteome</keyword>
<dbReference type="Proteomes" id="UP001177120">
    <property type="component" value="Unassembled WGS sequence"/>
</dbReference>
<feature type="transmembrane region" description="Helical" evidence="1">
    <location>
        <begin position="6"/>
        <end position="23"/>
    </location>
</feature>
<evidence type="ECO:0000259" key="2">
    <source>
        <dbReference type="Pfam" id="PF14018"/>
    </source>
</evidence>
<feature type="transmembrane region" description="Helical" evidence="1">
    <location>
        <begin position="35"/>
        <end position="57"/>
    </location>
</feature>
<dbReference type="EMBL" id="JAFHAP010000011">
    <property type="protein sequence ID" value="MBN2910381.1"/>
    <property type="molecule type" value="Genomic_DNA"/>
</dbReference>
<keyword evidence="1" id="KW-0472">Membrane</keyword>
<protein>
    <submittedName>
        <fullName evidence="3">DUF4234 domain-containing protein</fullName>
    </submittedName>
</protein>
<name>A0ABS2WLI8_9BACL</name>
<sequence length="132" mass="15460">MFTLFATFITFGIYPVYWFFNRAKQLNQLRSEKKITWEPAGYLIAGIVYLVFGAVAALQDNTIMALLAVAAWLFIWFAYLRMIYRMRAILNDHFGEKRVGPILTFIFNIYYLQYHINRLIESEMIAKAPLAS</sequence>
<dbReference type="InterPro" id="IPR025328">
    <property type="entry name" value="DUF4234"/>
</dbReference>
<feature type="domain" description="DUF4234" evidence="2">
    <location>
        <begin position="4"/>
        <end position="87"/>
    </location>
</feature>
<evidence type="ECO:0000256" key="1">
    <source>
        <dbReference type="SAM" id="Phobius"/>
    </source>
</evidence>
<comment type="caution">
    <text evidence="3">The sequence shown here is derived from an EMBL/GenBank/DDBJ whole genome shotgun (WGS) entry which is preliminary data.</text>
</comment>
<dbReference type="Pfam" id="PF14018">
    <property type="entry name" value="DUF4234"/>
    <property type="match status" value="1"/>
</dbReference>
<accession>A0ABS2WLI8</accession>
<reference evidence="3" key="1">
    <citation type="journal article" date="2024" name="Int. J. Syst. Evol. Microbiol.">
        <title>Polycladomyces zharkentensis sp. nov., a novel thermophilic cellulose- and starch-degrading member of the Bacillota from a geothermal aquifer in Kazakhstan.</title>
        <authorList>
            <person name="Mashzhan A."/>
            <person name="Kistaubayeva A."/>
            <person name="Javier-Lopez R."/>
            <person name="Bissenova U."/>
            <person name="Bissenbay A."/>
            <person name="Birkeland N.K."/>
        </authorList>
    </citation>
    <scope>NUCLEOTIDE SEQUENCE</scope>
    <source>
        <strain evidence="3">ZKZ2T</strain>
    </source>
</reference>
<keyword evidence="1" id="KW-1133">Transmembrane helix</keyword>
<organism evidence="3 4">
    <name type="scientific">Polycladomyces zharkentensis</name>
    <dbReference type="NCBI Taxonomy" id="2807616"/>
    <lineage>
        <taxon>Bacteria</taxon>
        <taxon>Bacillati</taxon>
        <taxon>Bacillota</taxon>
        <taxon>Bacilli</taxon>
        <taxon>Bacillales</taxon>
        <taxon>Thermoactinomycetaceae</taxon>
        <taxon>Polycladomyces</taxon>
    </lineage>
</organism>